<feature type="signal peptide" evidence="1">
    <location>
        <begin position="1"/>
        <end position="34"/>
    </location>
</feature>
<protein>
    <submittedName>
        <fullName evidence="2">RICIN domain-containing protein</fullName>
    </submittedName>
</protein>
<dbReference type="EMBL" id="JBHSGU010000002">
    <property type="protein sequence ID" value="MFC4699133.1"/>
    <property type="molecule type" value="Genomic_DNA"/>
</dbReference>
<dbReference type="RefSeq" id="WP_382405873.1">
    <property type="nucleotide sequence ID" value="NZ_JBHSGU010000002.1"/>
</dbReference>
<dbReference type="Proteomes" id="UP001595897">
    <property type="component" value="Unassembled WGS sequence"/>
</dbReference>
<dbReference type="SUPFAM" id="SSF49899">
    <property type="entry name" value="Concanavalin A-like lectins/glucanases"/>
    <property type="match status" value="1"/>
</dbReference>
<dbReference type="InterPro" id="IPR035992">
    <property type="entry name" value="Ricin_B-like_lectins"/>
</dbReference>
<keyword evidence="1" id="KW-0732">Signal</keyword>
<dbReference type="Gene3D" id="2.80.10.50">
    <property type="match status" value="1"/>
</dbReference>
<keyword evidence="3" id="KW-1185">Reference proteome</keyword>
<evidence type="ECO:0000256" key="1">
    <source>
        <dbReference type="SAM" id="SignalP"/>
    </source>
</evidence>
<reference evidence="3" key="1">
    <citation type="journal article" date="2019" name="Int. J. Syst. Evol. Microbiol.">
        <title>The Global Catalogue of Microorganisms (GCM) 10K type strain sequencing project: providing services to taxonomists for standard genome sequencing and annotation.</title>
        <authorList>
            <consortium name="The Broad Institute Genomics Platform"/>
            <consortium name="The Broad Institute Genome Sequencing Center for Infectious Disease"/>
            <person name="Wu L."/>
            <person name="Ma J."/>
        </authorList>
    </citation>
    <scope>NUCLEOTIDE SEQUENCE [LARGE SCALE GENOMIC DNA]</scope>
    <source>
        <strain evidence="3">KACC 12507</strain>
    </source>
</reference>
<evidence type="ECO:0000313" key="3">
    <source>
        <dbReference type="Proteomes" id="UP001595897"/>
    </source>
</evidence>
<proteinExistence type="predicted"/>
<name>A0ABV9LT59_9ALTE</name>
<dbReference type="InterPro" id="IPR013320">
    <property type="entry name" value="ConA-like_dom_sf"/>
</dbReference>
<organism evidence="2 3">
    <name type="scientific">Glaciecola siphonariae</name>
    <dbReference type="NCBI Taxonomy" id="521012"/>
    <lineage>
        <taxon>Bacteria</taxon>
        <taxon>Pseudomonadati</taxon>
        <taxon>Pseudomonadota</taxon>
        <taxon>Gammaproteobacteria</taxon>
        <taxon>Alteromonadales</taxon>
        <taxon>Alteromonadaceae</taxon>
        <taxon>Glaciecola</taxon>
    </lineage>
</organism>
<evidence type="ECO:0000313" key="2">
    <source>
        <dbReference type="EMBL" id="MFC4699133.1"/>
    </source>
</evidence>
<dbReference type="SUPFAM" id="SSF50370">
    <property type="entry name" value="Ricin B-like lectins"/>
    <property type="match status" value="1"/>
</dbReference>
<dbReference type="CDD" id="cd23432">
    <property type="entry name" value="beta-trefoil_Ricin_EndoBetaGal-like"/>
    <property type="match status" value="1"/>
</dbReference>
<dbReference type="InterPro" id="IPR013319">
    <property type="entry name" value="GH11/12"/>
</dbReference>
<dbReference type="PROSITE" id="PS50231">
    <property type="entry name" value="RICIN_B_LECTIN"/>
    <property type="match status" value="1"/>
</dbReference>
<gene>
    <name evidence="2" type="ORF">ACFO4O_03060</name>
</gene>
<dbReference type="Gene3D" id="2.60.120.180">
    <property type="match status" value="1"/>
</dbReference>
<feature type="chain" id="PRO_5045141793" evidence="1">
    <location>
        <begin position="35"/>
        <end position="404"/>
    </location>
</feature>
<sequence length="404" mass="45691">MLNCFNAKRISRKSVVGFSVLLTTFTLGLSSAHAATSSGVDTIYSGNYASSAWQSAEFNGSKYRDLNNNRVTISVDHSKGGFDASFAGTFSIGKVDDVSSKFAVNASFSVSGSGSGSWWYGPKVSVNWISGNPDGLAGWYENYIIDKASRTPKQMHDWLLNDWDSGNPQNKYIGETTHDGATYKHYVFYFSDWVQYWAVRQTYRNSGTTTLKPILNKWRQNGLPNKRVDGVKFNVETHGENYRDFTITRKCIPASFTDGSCENKNTDSIAGNKRIKGGWKGRYLHAGNNWNWAGVEVLNLNTNWSSQKWVLEKVSNNVYRIKNRHTNRYLTAGSTNQWDVVKVANLNVNWGSQKWRFEKVGDKYRIKNQWSKLYLHENADNGSQLVQAPLNTGWSSQKWKLTGY</sequence>
<comment type="caution">
    <text evidence="2">The sequence shown here is derived from an EMBL/GenBank/DDBJ whole genome shotgun (WGS) entry which is preliminary data.</text>
</comment>
<accession>A0ABV9LT59</accession>